<dbReference type="InterPro" id="IPR058792">
    <property type="entry name" value="Beta-barrel_RND_2"/>
</dbReference>
<reference evidence="10 11" key="1">
    <citation type="submission" date="2013-09" db="EMBL/GenBank/DDBJ databases">
        <title>Genome sequencing of Arenimonas oryziterrae.</title>
        <authorList>
            <person name="Chen F."/>
            <person name="Wang G."/>
        </authorList>
    </citation>
    <scope>NUCLEOTIDE SEQUENCE [LARGE SCALE GENOMIC DNA]</scope>
    <source>
        <strain evidence="10 11">YC6267</strain>
    </source>
</reference>
<dbReference type="InterPro" id="IPR058625">
    <property type="entry name" value="MdtA-like_BSH"/>
</dbReference>
<feature type="domain" description="YknX-like C-terminal permuted SH3-like" evidence="9">
    <location>
        <begin position="293"/>
        <end position="361"/>
    </location>
</feature>
<gene>
    <name evidence="10" type="ORF">N789_00270</name>
</gene>
<dbReference type="Proteomes" id="UP000029385">
    <property type="component" value="Unassembled WGS sequence"/>
</dbReference>
<comment type="caution">
    <text evidence="10">The sequence shown here is derived from an EMBL/GenBank/DDBJ whole genome shotgun (WGS) entry which is preliminary data.</text>
</comment>
<dbReference type="STRING" id="1121015.GCA_000420545_01001"/>
<evidence type="ECO:0000256" key="1">
    <source>
        <dbReference type="ARBA" id="ARBA00009477"/>
    </source>
</evidence>
<dbReference type="GO" id="GO:0046686">
    <property type="term" value="P:response to cadmium ion"/>
    <property type="evidence" value="ECO:0007669"/>
    <property type="project" value="UniProtKB-KW"/>
</dbReference>
<dbReference type="PANTHER" id="PTHR30469:SF38">
    <property type="entry name" value="HLYD FAMILY SECRETION PROTEIN"/>
    <property type="match status" value="1"/>
</dbReference>
<organism evidence="10 11">
    <name type="scientific">Arenimonas oryziterrae DSM 21050 = YC6267</name>
    <dbReference type="NCBI Taxonomy" id="1121015"/>
    <lineage>
        <taxon>Bacteria</taxon>
        <taxon>Pseudomonadati</taxon>
        <taxon>Pseudomonadota</taxon>
        <taxon>Gammaproteobacteria</taxon>
        <taxon>Lysobacterales</taxon>
        <taxon>Lysobacteraceae</taxon>
        <taxon>Arenimonas</taxon>
    </lineage>
</organism>
<comment type="function">
    <text evidence="5">CzcA and CzcB together would act in zinc efflux nearly as effectively as the complete czc efflux system (CzcABC). The CzcB protein is thought to funnel zinc cations to the CzcA transport protein.</text>
</comment>
<dbReference type="PANTHER" id="PTHR30469">
    <property type="entry name" value="MULTIDRUG RESISTANCE PROTEIN MDTA"/>
    <property type="match status" value="1"/>
</dbReference>
<dbReference type="FunFam" id="2.40.30.170:FF:000010">
    <property type="entry name" value="Efflux RND transporter periplasmic adaptor subunit"/>
    <property type="match status" value="1"/>
</dbReference>
<dbReference type="Gene3D" id="2.40.50.100">
    <property type="match status" value="1"/>
</dbReference>
<feature type="compositionally biased region" description="Low complexity" evidence="6">
    <location>
        <begin position="26"/>
        <end position="40"/>
    </location>
</feature>
<comment type="similarity">
    <text evidence="1">Belongs to the membrane fusion protein (MFP) (TC 8.A.1) family.</text>
</comment>
<dbReference type="NCBIfam" id="TIGR01730">
    <property type="entry name" value="RND_mfp"/>
    <property type="match status" value="1"/>
</dbReference>
<evidence type="ECO:0000313" key="10">
    <source>
        <dbReference type="EMBL" id="KFN44474.1"/>
    </source>
</evidence>
<evidence type="ECO:0000313" key="11">
    <source>
        <dbReference type="Proteomes" id="UP000029385"/>
    </source>
</evidence>
<dbReference type="Gene3D" id="1.10.287.470">
    <property type="entry name" value="Helix hairpin bin"/>
    <property type="match status" value="1"/>
</dbReference>
<name>A0A091B0W0_9GAMM</name>
<keyword evidence="11" id="KW-1185">Reference proteome</keyword>
<evidence type="ECO:0000256" key="2">
    <source>
        <dbReference type="ARBA" id="ARBA00022448"/>
    </source>
</evidence>
<evidence type="ECO:0000256" key="5">
    <source>
        <dbReference type="ARBA" id="ARBA00058766"/>
    </source>
</evidence>
<evidence type="ECO:0008006" key="12">
    <source>
        <dbReference type="Google" id="ProtNLM"/>
    </source>
</evidence>
<dbReference type="OrthoDB" id="9806939at2"/>
<dbReference type="AlphaFoldDB" id="A0A091B0W0"/>
<dbReference type="RefSeq" id="WP_022968645.1">
    <property type="nucleotide sequence ID" value="NZ_ATVD01000002.1"/>
</dbReference>
<dbReference type="FunFam" id="2.40.420.20:FF:000006">
    <property type="entry name" value="RND family efflux transporter MFP subunit"/>
    <property type="match status" value="1"/>
</dbReference>
<evidence type="ECO:0000256" key="6">
    <source>
        <dbReference type="SAM" id="MobiDB-lite"/>
    </source>
</evidence>
<dbReference type="eggNOG" id="COG0845">
    <property type="taxonomic scope" value="Bacteria"/>
</dbReference>
<dbReference type="Gene3D" id="2.40.30.170">
    <property type="match status" value="1"/>
</dbReference>
<protein>
    <recommendedName>
        <fullName evidence="12">RND efflux pump membrane fusion protein barrel-sandwich domain-containing protein</fullName>
    </recommendedName>
</protein>
<dbReference type="PROSITE" id="PS51257">
    <property type="entry name" value="PROKAR_LIPOPROTEIN"/>
    <property type="match status" value="1"/>
</dbReference>
<dbReference type="Pfam" id="PF25989">
    <property type="entry name" value="YknX_C"/>
    <property type="match status" value="1"/>
</dbReference>
<evidence type="ECO:0000259" key="7">
    <source>
        <dbReference type="Pfam" id="PF25917"/>
    </source>
</evidence>
<keyword evidence="2" id="KW-0813">Transport</keyword>
<feature type="region of interest" description="Disordered" evidence="6">
    <location>
        <begin position="26"/>
        <end position="45"/>
    </location>
</feature>
<dbReference type="GO" id="GO:0015562">
    <property type="term" value="F:efflux transmembrane transporter activity"/>
    <property type="evidence" value="ECO:0007669"/>
    <property type="project" value="TreeGrafter"/>
</dbReference>
<dbReference type="EMBL" id="AVCI01000001">
    <property type="protein sequence ID" value="KFN44474.1"/>
    <property type="molecule type" value="Genomic_DNA"/>
</dbReference>
<feature type="domain" description="Multidrug resistance protein MdtA-like barrel-sandwich hybrid" evidence="7">
    <location>
        <begin position="83"/>
        <end position="208"/>
    </location>
</feature>
<evidence type="ECO:0000259" key="8">
    <source>
        <dbReference type="Pfam" id="PF25954"/>
    </source>
</evidence>
<dbReference type="Gene3D" id="2.40.420.20">
    <property type="match status" value="1"/>
</dbReference>
<dbReference type="SUPFAM" id="SSF111369">
    <property type="entry name" value="HlyD-like secretion proteins"/>
    <property type="match status" value="1"/>
</dbReference>
<dbReference type="InterPro" id="IPR006143">
    <property type="entry name" value="RND_pump_MFP"/>
</dbReference>
<dbReference type="InterPro" id="IPR058637">
    <property type="entry name" value="YknX-like_C"/>
</dbReference>
<keyword evidence="3" id="KW-0862">Zinc</keyword>
<feature type="domain" description="CusB-like beta-barrel" evidence="8">
    <location>
        <begin position="217"/>
        <end position="285"/>
    </location>
</feature>
<dbReference type="Pfam" id="PF25954">
    <property type="entry name" value="Beta-barrel_RND_2"/>
    <property type="match status" value="1"/>
</dbReference>
<dbReference type="GO" id="GO:1990281">
    <property type="term" value="C:efflux pump complex"/>
    <property type="evidence" value="ECO:0007669"/>
    <property type="project" value="TreeGrafter"/>
</dbReference>
<evidence type="ECO:0000256" key="4">
    <source>
        <dbReference type="ARBA" id="ARBA00043263"/>
    </source>
</evidence>
<evidence type="ECO:0000259" key="9">
    <source>
        <dbReference type="Pfam" id="PF25989"/>
    </source>
</evidence>
<keyword evidence="4" id="KW-0105">Cadmium resistance</keyword>
<evidence type="ECO:0000256" key="3">
    <source>
        <dbReference type="ARBA" id="ARBA00022833"/>
    </source>
</evidence>
<proteinExistence type="inferred from homology"/>
<sequence length="379" mass="40063">MPVLIRTGAVALALAGLALGGCKGSAPDANAASGPNGASAEVDKDGKPIKKVDAVPVEVAKVSRKPISASYSGTANLDAPGEAQVVAKTSGVMVQLLAEEGDQVHAGQVLARIDGDKVRLEAQRQLATVHKLENNYRRSQELLKQKLVSAEASEQIRFDLESARASYALAQLELSYTNITAPISGVIAQRMVKPGNLITLNAPVFRIVNNSHLEAALNVPEREMARLKNGMPLHMVVDAVPGKVFEGRVDRISPVMDSGSGTFRVVCVFDNAPELRPGMFGRIEVVYDQRQDALTVPRIALLEDEGEPAVYVLRGTKVARVPVKIGFSNGELAEIVSGVKEGDQVVTAGKVAIRDGTEVQVIGANATTTPVAAAETPKK</sequence>
<dbReference type="Pfam" id="PF25917">
    <property type="entry name" value="BSH_RND"/>
    <property type="match status" value="1"/>
</dbReference>
<dbReference type="PATRIC" id="fig|1121015.4.peg.56"/>
<accession>A0A091B0W0</accession>